<keyword evidence="1" id="KW-0732">Signal</keyword>
<dbReference type="Pfam" id="PF01683">
    <property type="entry name" value="EB"/>
    <property type="match status" value="2"/>
</dbReference>
<feature type="domain" description="EGF-like" evidence="2">
    <location>
        <begin position="556"/>
        <end position="597"/>
    </location>
</feature>
<evidence type="ECO:0000259" key="2">
    <source>
        <dbReference type="SMART" id="SM00181"/>
    </source>
</evidence>
<feature type="domain" description="EGF-like" evidence="2">
    <location>
        <begin position="222"/>
        <end position="263"/>
    </location>
</feature>
<comment type="caution">
    <text evidence="3">The sequence shown here is derived from an EMBL/GenBank/DDBJ whole genome shotgun (WGS) entry which is preliminary data.</text>
</comment>
<dbReference type="Proteomes" id="UP000729913">
    <property type="component" value="Unassembled WGS sequence"/>
</dbReference>
<feature type="signal peptide" evidence="1">
    <location>
        <begin position="1"/>
        <end position="21"/>
    </location>
</feature>
<gene>
    <name evidence="3" type="ORF">G9C98_002186</name>
</gene>
<feature type="domain" description="EGF-like" evidence="2">
    <location>
        <begin position="736"/>
        <end position="770"/>
    </location>
</feature>
<dbReference type="InterPro" id="IPR000742">
    <property type="entry name" value="EGF"/>
</dbReference>
<feature type="chain" id="PRO_5035268602" description="EGF-like domain-containing protein" evidence="1">
    <location>
        <begin position="22"/>
        <end position="868"/>
    </location>
</feature>
<feature type="domain" description="EGF-like" evidence="2">
    <location>
        <begin position="111"/>
        <end position="153"/>
    </location>
</feature>
<dbReference type="OrthoDB" id="504708at2759"/>
<dbReference type="SMART" id="SM00181">
    <property type="entry name" value="EGF"/>
    <property type="match status" value="11"/>
</dbReference>
<feature type="domain" description="EGF-like" evidence="2">
    <location>
        <begin position="811"/>
        <end position="853"/>
    </location>
</feature>
<reference evidence="3" key="1">
    <citation type="submission" date="2020-03" db="EMBL/GenBank/DDBJ databases">
        <authorList>
            <person name="Chebbi M.A."/>
            <person name="Drezen J.M."/>
        </authorList>
    </citation>
    <scope>NUCLEOTIDE SEQUENCE</scope>
    <source>
        <tissue evidence="3">Whole body</tissue>
    </source>
</reference>
<feature type="domain" description="EGF-like" evidence="2">
    <location>
        <begin position="609"/>
        <end position="645"/>
    </location>
</feature>
<evidence type="ECO:0000256" key="1">
    <source>
        <dbReference type="SAM" id="SignalP"/>
    </source>
</evidence>
<sequence length="868" mass="97613">MLKVNSWIISLTVIVISNARAFSNGSPPDVTCALKHTLCNPNLPRPCCDSIDQCQRTWPDNYFRCIGDIILSGLGKSCELDEDCDEINHAKCSKDGKCICRMKTVKTDLWTCAPILGGFCWNDEPCAGDNVVCVKNECKCKEGYSSWSNNQCIRDVLGTHCQNDDVCNSVKFAKCSEDKVCVCTSNTTAVTSISRNRISNAICTGVNNCVCFRHYLLEEIYPCTSEDKINCEADNLCVIENSRCINNFCQCKPQFEYRSHQCLPLVQLNDACLNHDDCNQINHAICSKDKICECDENYVPVSQTSCRPIYGGFCSKNKDCLTVNAVCIDSQCVCKPNMVKYSKYLCVEVQLGIPCESNDDCRKISNSMCFKSGKCECKINYGEYNSTACAPLLGQFCYEDGLCIPEHSSCKNKECVCNDGFLEYFGEKCLPHYLKMHCDNDNGCKYIANARCQNDIGICSCKNNHGMVNETACAPLLEESCVRNELCAPLHSSCKNGKCKCNDGFLPYSKEKCLPHNIRIYCEEDDNCKYISNSECRTDINICVCKSAYKFFNHTTCAPLLGEHCKPNEQCPTTNSHCVDDMCVCQPGYQHHEGNCVFVNSSLYLIRILCNEDIECSVMKYAVCSSSGYCECKPNYIPLGHNKCLGSIGEYCKSDNECYSYNTVCLNNICQCSDKLYAFNRTHCNRIHLELTCQNNQECLVAIKNSECSSRDKKCVCKKKYYAVNEFECLPTLDGDCLSNDDCRLNSTICIDNKCKCQDNFSAISETQCKPNDYFHSCDRVLDCGDPWHYTCHADKKCRCKDSNFSINRSTCSPGLKGYCWRDSQCIIPNSTCVDFHCKCIDKFVGVSNNLCLPESNSKRLIFEKNEK</sequence>
<dbReference type="AlphaFoldDB" id="A0A8J5R8H8"/>
<protein>
    <recommendedName>
        <fullName evidence="2">EGF-like domain-containing protein</fullName>
    </recommendedName>
</protein>
<proteinExistence type="predicted"/>
<dbReference type="InterPro" id="IPR006149">
    <property type="entry name" value="EB_dom"/>
</dbReference>
<feature type="domain" description="EGF-like" evidence="2">
    <location>
        <begin position="271"/>
        <end position="307"/>
    </location>
</feature>
<evidence type="ECO:0000313" key="4">
    <source>
        <dbReference type="Proteomes" id="UP000729913"/>
    </source>
</evidence>
<dbReference type="EMBL" id="JAAOIC020000019">
    <property type="protein sequence ID" value="KAG8041198.1"/>
    <property type="molecule type" value="Genomic_DNA"/>
</dbReference>
<dbReference type="PANTHER" id="PTHR39069:SF8">
    <property type="entry name" value="FI17111P1"/>
    <property type="match status" value="1"/>
</dbReference>
<feature type="domain" description="EGF-like" evidence="2">
    <location>
        <begin position="388"/>
        <end position="430"/>
    </location>
</feature>
<keyword evidence="4" id="KW-1185">Reference proteome</keyword>
<evidence type="ECO:0000313" key="3">
    <source>
        <dbReference type="EMBL" id="KAG8041198.1"/>
    </source>
</evidence>
<name>A0A8J5R8H8_9HYME</name>
<feature type="domain" description="EGF-like" evidence="2">
    <location>
        <begin position="480"/>
        <end position="514"/>
    </location>
</feature>
<reference evidence="3" key="2">
    <citation type="submission" date="2021-04" db="EMBL/GenBank/DDBJ databases">
        <title>Genome-wide patterns of bracovirus chromosomal integration into multiple host tissues during parasitism.</title>
        <authorList>
            <person name="Chebbi M.A.C."/>
        </authorList>
    </citation>
    <scope>NUCLEOTIDE SEQUENCE</scope>
    <source>
        <tissue evidence="3">Whole body</tissue>
    </source>
</reference>
<dbReference type="PANTHER" id="PTHR39069">
    <property type="entry name" value="ECDYSONE-INDUCIBLE GENE E1, ISOFORM A"/>
    <property type="match status" value="1"/>
</dbReference>
<feature type="domain" description="EGF-like" evidence="2">
    <location>
        <begin position="313"/>
        <end position="347"/>
    </location>
</feature>
<feature type="domain" description="EGF-like" evidence="2">
    <location>
        <begin position="683"/>
        <end position="730"/>
    </location>
</feature>
<organism evidence="3 4">
    <name type="scientific">Cotesia typhae</name>
    <dbReference type="NCBI Taxonomy" id="2053667"/>
    <lineage>
        <taxon>Eukaryota</taxon>
        <taxon>Metazoa</taxon>
        <taxon>Ecdysozoa</taxon>
        <taxon>Arthropoda</taxon>
        <taxon>Hexapoda</taxon>
        <taxon>Insecta</taxon>
        <taxon>Pterygota</taxon>
        <taxon>Neoptera</taxon>
        <taxon>Endopterygota</taxon>
        <taxon>Hymenoptera</taxon>
        <taxon>Apocrita</taxon>
        <taxon>Ichneumonoidea</taxon>
        <taxon>Braconidae</taxon>
        <taxon>Microgastrinae</taxon>
        <taxon>Cotesia</taxon>
    </lineage>
</organism>
<accession>A0A8J5R8H8</accession>